<keyword evidence="10" id="KW-1185">Reference proteome</keyword>
<dbReference type="RefSeq" id="WP_106716304.1">
    <property type="nucleotide sequence ID" value="NZ_JACHXT010000001.1"/>
</dbReference>
<dbReference type="InterPro" id="IPR050172">
    <property type="entry name" value="SsuD_RutA_monooxygenase"/>
</dbReference>
<accession>A0A2P7AUF3</accession>
<dbReference type="PANTHER" id="PTHR42847">
    <property type="entry name" value="ALKANESULFONATE MONOOXYGENASE"/>
    <property type="match status" value="1"/>
</dbReference>
<dbReference type="OrthoDB" id="9814695at2"/>
<feature type="domain" description="Luciferase-like" evidence="8">
    <location>
        <begin position="25"/>
        <end position="330"/>
    </location>
</feature>
<sequence length="401" mass="43235">MSRTAPLDLYWYLPTHGDGAYLGTDERHRPATFGYMRDIAQAADRLGFKGVLLPTGTRCEDAWITAAALIPLTERLRFLVALRPGSGTPSLFARHAAALDRISGGRALVNVVTGADPADLAGDGNKLSHSERYEQTDEFLTIWRRILSGEPADFEGRYLSAQGIELSFPPVQRPHPPLWFGGSSDSGIAVAAKHADTYLSWGEPVGLLAGKIEQVKARASEAGRTIRFGLRIHLIVRETEAEAWAAADKLISHVTDDLIAEAQHQFLNVSESVGQKRMASLHQGSRDKLVIGPNLWAGFGLVRGGAGTALVGNPQNVAERLREYQEIGIETVIASANPHLEEAFNVAELLFPELGITGEASNPERGWDLEFGRGPSALSPARSSARAASAPQETIVSKLPA</sequence>
<keyword evidence="6 9" id="KW-0503">Monooxygenase</keyword>
<dbReference type="NCBIfam" id="NF001939">
    <property type="entry name" value="PRK00719.1"/>
    <property type="match status" value="1"/>
</dbReference>
<dbReference type="InterPro" id="IPR019911">
    <property type="entry name" value="Alkanesulphonate_mOase_FMN-dep"/>
</dbReference>
<evidence type="ECO:0000256" key="3">
    <source>
        <dbReference type="ARBA" id="ARBA00022630"/>
    </source>
</evidence>
<evidence type="ECO:0000259" key="8">
    <source>
        <dbReference type="Pfam" id="PF00296"/>
    </source>
</evidence>
<dbReference type="PANTHER" id="PTHR42847:SF4">
    <property type="entry name" value="ALKANESULFONATE MONOOXYGENASE-RELATED"/>
    <property type="match status" value="1"/>
</dbReference>
<dbReference type="NCBIfam" id="TIGR03565">
    <property type="entry name" value="alk_sulf_monoox"/>
    <property type="match status" value="1"/>
</dbReference>
<protein>
    <recommendedName>
        <fullName evidence="2">alkanesulfonate monooxygenase</fullName>
        <ecNumber evidence="2">1.14.14.5</ecNumber>
    </recommendedName>
</protein>
<dbReference type="AlphaFoldDB" id="A0A2P7AUF3"/>
<proteinExistence type="inferred from homology"/>
<dbReference type="InterPro" id="IPR011251">
    <property type="entry name" value="Luciferase-like_dom"/>
</dbReference>
<comment type="similarity">
    <text evidence="1">Belongs to the SsuD family.</text>
</comment>
<evidence type="ECO:0000313" key="9">
    <source>
        <dbReference type="EMBL" id="PSH57864.1"/>
    </source>
</evidence>
<evidence type="ECO:0000256" key="6">
    <source>
        <dbReference type="ARBA" id="ARBA00023033"/>
    </source>
</evidence>
<name>A0A2P7AUF3_9HYPH</name>
<dbReference type="GO" id="GO:0008726">
    <property type="term" value="F:alkanesulfonate monooxygenase activity"/>
    <property type="evidence" value="ECO:0007669"/>
    <property type="project" value="UniProtKB-EC"/>
</dbReference>
<comment type="caution">
    <text evidence="9">The sequence shown here is derived from an EMBL/GenBank/DDBJ whole genome shotgun (WGS) entry which is preliminary data.</text>
</comment>
<keyword evidence="3" id="KW-0285">Flavoprotein</keyword>
<dbReference type="CDD" id="cd01094">
    <property type="entry name" value="Alkanesulfonate_monoxygenase"/>
    <property type="match status" value="1"/>
</dbReference>
<evidence type="ECO:0000256" key="1">
    <source>
        <dbReference type="ARBA" id="ARBA00007044"/>
    </source>
</evidence>
<keyword evidence="5" id="KW-0560">Oxidoreductase</keyword>
<feature type="region of interest" description="Disordered" evidence="7">
    <location>
        <begin position="365"/>
        <end position="401"/>
    </location>
</feature>
<evidence type="ECO:0000313" key="10">
    <source>
        <dbReference type="Proteomes" id="UP000241158"/>
    </source>
</evidence>
<evidence type="ECO:0000256" key="5">
    <source>
        <dbReference type="ARBA" id="ARBA00023002"/>
    </source>
</evidence>
<dbReference type="EC" id="1.14.14.5" evidence="2"/>
<reference evidence="10" key="1">
    <citation type="submission" date="2017-11" db="EMBL/GenBank/DDBJ databases">
        <authorList>
            <person name="Kuznetsova I."/>
            <person name="Sazanova A."/>
            <person name="Chirak E."/>
            <person name="Safronova V."/>
            <person name="Willems A."/>
        </authorList>
    </citation>
    <scope>NUCLEOTIDE SEQUENCE [LARGE SCALE GENOMIC DNA]</scope>
    <source>
        <strain evidence="10">PEPV15</strain>
    </source>
</reference>
<organism evidence="9 10">
    <name type="scientific">Phyllobacterium endophyticum</name>
    <dbReference type="NCBI Taxonomy" id="1149773"/>
    <lineage>
        <taxon>Bacteria</taxon>
        <taxon>Pseudomonadati</taxon>
        <taxon>Pseudomonadota</taxon>
        <taxon>Alphaproteobacteria</taxon>
        <taxon>Hyphomicrobiales</taxon>
        <taxon>Phyllobacteriaceae</taxon>
        <taxon>Phyllobacterium</taxon>
    </lineage>
</organism>
<evidence type="ECO:0000256" key="7">
    <source>
        <dbReference type="SAM" id="MobiDB-lite"/>
    </source>
</evidence>
<evidence type="ECO:0000256" key="4">
    <source>
        <dbReference type="ARBA" id="ARBA00022643"/>
    </source>
</evidence>
<dbReference type="EMBL" id="PGGN01000002">
    <property type="protein sequence ID" value="PSH57864.1"/>
    <property type="molecule type" value="Genomic_DNA"/>
</dbReference>
<dbReference type="Proteomes" id="UP000241158">
    <property type="component" value="Unassembled WGS sequence"/>
</dbReference>
<evidence type="ECO:0000256" key="2">
    <source>
        <dbReference type="ARBA" id="ARBA00012113"/>
    </source>
</evidence>
<keyword evidence="4" id="KW-0288">FMN</keyword>
<dbReference type="SUPFAM" id="SSF51679">
    <property type="entry name" value="Bacterial luciferase-like"/>
    <property type="match status" value="1"/>
</dbReference>
<dbReference type="Pfam" id="PF00296">
    <property type="entry name" value="Bac_luciferase"/>
    <property type="match status" value="1"/>
</dbReference>
<dbReference type="InterPro" id="IPR036661">
    <property type="entry name" value="Luciferase-like_sf"/>
</dbReference>
<feature type="compositionally biased region" description="Low complexity" evidence="7">
    <location>
        <begin position="375"/>
        <end position="391"/>
    </location>
</feature>
<dbReference type="Gene3D" id="3.20.20.30">
    <property type="entry name" value="Luciferase-like domain"/>
    <property type="match status" value="1"/>
</dbReference>
<gene>
    <name evidence="9" type="primary">ssuD</name>
    <name evidence="9" type="ORF">CU100_09215</name>
</gene>
<dbReference type="GO" id="GO:0046306">
    <property type="term" value="P:alkanesulfonate catabolic process"/>
    <property type="evidence" value="ECO:0007669"/>
    <property type="project" value="TreeGrafter"/>
</dbReference>